<comment type="similarity">
    <text evidence="1">Belongs to the beta type-B retroviral polymerase family. HERV class-II K(HML-2) pol subfamily.</text>
</comment>
<dbReference type="FunFam" id="1.10.340.70:FF:000001">
    <property type="entry name" value="Retrovirus-related Pol polyprotein from transposon gypsy-like Protein"/>
    <property type="match status" value="1"/>
</dbReference>
<protein>
    <recommendedName>
        <fullName evidence="3">Gypsy retrotransposon integrase-like protein 1</fullName>
        <ecNumber evidence="2">3.1.26.4</ecNumber>
    </recommendedName>
</protein>
<sequence length="411" mass="45597">MPMGLTNSPATFQRVMELVLRGLPWQVCMVYLDDVLIFSPTFEEHLSNLREVFSRIQAAGLKLNPQKCHLARDHVVFLGHVVSSRGLQPDPRNTNKVKSWPTPRSPTEDPSGKRARWILELDPYNWSMQHKEGRRHTNADALSRRPEEVLGPAPLVNVISSSPAPHSAPIDAQVRVHFPPVPSLPVPSPPVPSPPVPSPPAPSPPAPSPPAPSPPAPSPPGAPPVGGERWHSLMGDSDYIARLQREDPDIGTVLDWIRAGGSRPPRGQLRGSRWLRKLWAEFPRLSLVGELLCRTVYPSPVGEPQHQVVVPASLVPELLSQLHGGPVSAHFSAERVWTQARTVCYWPSMLKDIRQWCEQCVPCQTRKAPVPKHRAPMGGLQTVRPFQRVAMDILELPSPIWCPPWSDLWVS</sequence>
<keyword evidence="7" id="KW-1185">Reference proteome</keyword>
<organism evidence="6 7">
    <name type="scientific">Knipowitschia caucasica</name>
    <name type="common">Caucasian dwarf goby</name>
    <name type="synonym">Pomatoschistus caucasicus</name>
    <dbReference type="NCBI Taxonomy" id="637954"/>
    <lineage>
        <taxon>Eukaryota</taxon>
        <taxon>Metazoa</taxon>
        <taxon>Chordata</taxon>
        <taxon>Craniata</taxon>
        <taxon>Vertebrata</taxon>
        <taxon>Euteleostomi</taxon>
        <taxon>Actinopterygii</taxon>
        <taxon>Neopterygii</taxon>
        <taxon>Teleostei</taxon>
        <taxon>Neoteleostei</taxon>
        <taxon>Acanthomorphata</taxon>
        <taxon>Gobiaria</taxon>
        <taxon>Gobiiformes</taxon>
        <taxon>Gobioidei</taxon>
        <taxon>Gobiidae</taxon>
        <taxon>Gobiinae</taxon>
        <taxon>Knipowitschia</taxon>
    </lineage>
</organism>
<dbReference type="GO" id="GO:0004523">
    <property type="term" value="F:RNA-DNA hybrid ribonuclease activity"/>
    <property type="evidence" value="ECO:0007669"/>
    <property type="project" value="UniProtKB-EC"/>
</dbReference>
<dbReference type="PANTHER" id="PTHR37984">
    <property type="entry name" value="PROTEIN CBG26694"/>
    <property type="match status" value="1"/>
</dbReference>
<dbReference type="InterPro" id="IPR043502">
    <property type="entry name" value="DNA/RNA_pol_sf"/>
</dbReference>
<accession>A0AAV2LRL4</accession>
<name>A0AAV2LRL4_KNICA</name>
<dbReference type="Pfam" id="PF00078">
    <property type="entry name" value="RVT_1"/>
    <property type="match status" value="1"/>
</dbReference>
<dbReference type="PANTHER" id="PTHR37984:SF5">
    <property type="entry name" value="PROTEIN NYNRIN-LIKE"/>
    <property type="match status" value="1"/>
</dbReference>
<dbReference type="CDD" id="cd01647">
    <property type="entry name" value="RT_LTR"/>
    <property type="match status" value="1"/>
</dbReference>
<dbReference type="SUPFAM" id="SSF56672">
    <property type="entry name" value="DNA/RNA polymerases"/>
    <property type="match status" value="1"/>
</dbReference>
<dbReference type="Gene3D" id="3.30.70.270">
    <property type="match status" value="1"/>
</dbReference>
<feature type="region of interest" description="Disordered" evidence="4">
    <location>
        <begin position="185"/>
        <end position="231"/>
    </location>
</feature>
<evidence type="ECO:0000256" key="3">
    <source>
        <dbReference type="ARBA" id="ARBA00039658"/>
    </source>
</evidence>
<dbReference type="EC" id="3.1.26.4" evidence="2"/>
<dbReference type="Gene3D" id="1.10.340.70">
    <property type="match status" value="1"/>
</dbReference>
<dbReference type="InterPro" id="IPR043128">
    <property type="entry name" value="Rev_trsase/Diguanyl_cyclase"/>
</dbReference>
<dbReference type="Pfam" id="PF17921">
    <property type="entry name" value="Integrase_H2C2"/>
    <property type="match status" value="1"/>
</dbReference>
<evidence type="ECO:0000313" key="7">
    <source>
        <dbReference type="Proteomes" id="UP001497482"/>
    </source>
</evidence>
<dbReference type="InterPro" id="IPR041588">
    <property type="entry name" value="Integrase_H2C2"/>
</dbReference>
<feature type="domain" description="Reverse transcriptase" evidence="5">
    <location>
        <begin position="1"/>
        <end position="82"/>
    </location>
</feature>
<dbReference type="EMBL" id="OZ035826">
    <property type="protein sequence ID" value="CAL1603848.1"/>
    <property type="molecule type" value="Genomic_DNA"/>
</dbReference>
<proteinExistence type="inferred from homology"/>
<feature type="region of interest" description="Disordered" evidence="4">
    <location>
        <begin position="87"/>
        <end position="112"/>
    </location>
</feature>
<dbReference type="Proteomes" id="UP001497482">
    <property type="component" value="Chromosome 4"/>
</dbReference>
<gene>
    <name evidence="6" type="ORF">KC01_LOCUS31458</name>
</gene>
<dbReference type="PROSITE" id="PS50878">
    <property type="entry name" value="RT_POL"/>
    <property type="match status" value="1"/>
</dbReference>
<evidence type="ECO:0000256" key="1">
    <source>
        <dbReference type="ARBA" id="ARBA00010879"/>
    </source>
</evidence>
<dbReference type="InterPro" id="IPR050951">
    <property type="entry name" value="Retrovirus_Pol_polyprotein"/>
</dbReference>
<dbReference type="AlphaFoldDB" id="A0AAV2LRL4"/>
<dbReference type="FunFam" id="3.30.70.270:FF:000003">
    <property type="entry name" value="Transposon Ty3-G Gag-Pol polyprotein"/>
    <property type="match status" value="1"/>
</dbReference>
<evidence type="ECO:0000256" key="2">
    <source>
        <dbReference type="ARBA" id="ARBA00012180"/>
    </source>
</evidence>
<evidence type="ECO:0000256" key="4">
    <source>
        <dbReference type="SAM" id="MobiDB-lite"/>
    </source>
</evidence>
<evidence type="ECO:0000313" key="6">
    <source>
        <dbReference type="EMBL" id="CAL1603848.1"/>
    </source>
</evidence>
<dbReference type="InterPro" id="IPR000477">
    <property type="entry name" value="RT_dom"/>
</dbReference>
<reference evidence="6 7" key="1">
    <citation type="submission" date="2024-04" db="EMBL/GenBank/DDBJ databases">
        <authorList>
            <person name="Waldvogel A.-M."/>
            <person name="Schoenle A."/>
        </authorList>
    </citation>
    <scope>NUCLEOTIDE SEQUENCE [LARGE SCALE GENOMIC DNA]</scope>
</reference>
<evidence type="ECO:0000259" key="5">
    <source>
        <dbReference type="PROSITE" id="PS50878"/>
    </source>
</evidence>
<feature type="compositionally biased region" description="Pro residues" evidence="4">
    <location>
        <begin position="185"/>
        <end position="223"/>
    </location>
</feature>